<feature type="transmembrane region" description="Helical" evidence="1">
    <location>
        <begin position="382"/>
        <end position="401"/>
    </location>
</feature>
<keyword evidence="1" id="KW-1133">Transmembrane helix</keyword>
<feature type="transmembrane region" description="Helical" evidence="1">
    <location>
        <begin position="354"/>
        <end position="375"/>
    </location>
</feature>
<evidence type="ECO:0000313" key="2">
    <source>
        <dbReference type="EMBL" id="HIZ39787.1"/>
    </source>
</evidence>
<evidence type="ECO:0000256" key="1">
    <source>
        <dbReference type="SAM" id="Phobius"/>
    </source>
</evidence>
<accession>A0A9D2J883</accession>
<comment type="caution">
    <text evidence="2">The sequence shown here is derived from an EMBL/GenBank/DDBJ whole genome shotgun (WGS) entry which is preliminary data.</text>
</comment>
<protein>
    <submittedName>
        <fullName evidence="2">Uncharacterized protein</fullName>
    </submittedName>
</protein>
<name>A0A9D2J883_9FIRM</name>
<evidence type="ECO:0000313" key="3">
    <source>
        <dbReference type="Proteomes" id="UP000824049"/>
    </source>
</evidence>
<organism evidence="2 3">
    <name type="scientific">Candidatus Anaerobutyricum stercoris</name>
    <dbReference type="NCBI Taxonomy" id="2838457"/>
    <lineage>
        <taxon>Bacteria</taxon>
        <taxon>Bacillati</taxon>
        <taxon>Bacillota</taxon>
        <taxon>Clostridia</taxon>
        <taxon>Lachnospirales</taxon>
        <taxon>Lachnospiraceae</taxon>
        <taxon>Anaerobutyricum</taxon>
    </lineage>
</organism>
<reference evidence="2" key="2">
    <citation type="submission" date="2021-04" db="EMBL/GenBank/DDBJ databases">
        <authorList>
            <person name="Gilroy R."/>
        </authorList>
    </citation>
    <scope>NUCLEOTIDE SEQUENCE</scope>
    <source>
        <strain evidence="2">CHK179-28034</strain>
    </source>
</reference>
<dbReference type="SUPFAM" id="SSF52317">
    <property type="entry name" value="Class I glutamine amidotransferase-like"/>
    <property type="match status" value="1"/>
</dbReference>
<reference evidence="2" key="1">
    <citation type="journal article" date="2021" name="PeerJ">
        <title>Extensive microbial diversity within the chicken gut microbiome revealed by metagenomics and culture.</title>
        <authorList>
            <person name="Gilroy R."/>
            <person name="Ravi A."/>
            <person name="Getino M."/>
            <person name="Pursley I."/>
            <person name="Horton D.L."/>
            <person name="Alikhan N.F."/>
            <person name="Baker D."/>
            <person name="Gharbi K."/>
            <person name="Hall N."/>
            <person name="Watson M."/>
            <person name="Adriaenssens E.M."/>
            <person name="Foster-Nyarko E."/>
            <person name="Jarju S."/>
            <person name="Secka A."/>
            <person name="Antonio M."/>
            <person name="Oren A."/>
            <person name="Chaudhuri R.R."/>
            <person name="La Ragione R."/>
            <person name="Hildebrand F."/>
            <person name="Pallen M.J."/>
        </authorList>
    </citation>
    <scope>NUCLEOTIDE SEQUENCE</scope>
    <source>
        <strain evidence="2">CHK179-28034</strain>
    </source>
</reference>
<sequence>MTKTWEKEEMTETGGYQYHFQTDTLSGNVVFGTKGYIAQGRTLPVRVDMTCEGESFTGTLKITLPGVDGEGVSYQSAVSCREGVTSKVEMEVPSLGNASYFYFEILDSFGTVQFSQRVLTRDGEEETGEKNLYIGVLSSQYSSLEYLDGMNFEVDNETFTLQLVHFLANDFPTDVQELGSLTGVLIDSFDTSALSKAQIRCLTSWVTAGGSLFVGTGTGAEVVLSGLDHLLKVQAGDVEEVQYTFNSELSRAGSARLYTSGLTFAEEDKWESLSLSSPACVYREKYESGEISVFTFSLTDDTFRQWTGRDDVVGEIFEEELREEAGRSWVGDTSLWYVKTTLYAFMNGRHPNTFYYGIFFIVYLGVLGFFAYYVLRKIKRREYIWGVVPVVALLFTVSLAFRSEGSGGETGEGFSAIRINDASVGKDDYYLLYQSNDGSEDSVDLVSSIESVEPVDYNYRTENVDDYSVRNITENYTINNTKNGFDIAFGESVPGTSYILKCTGGSSQMDNASCFTTNITTENSFFEGTVTNISEWEFDKVVVIRGQQYTVLDGIKSGETGEINEKTVKFWTEYEEEGQTDGDEEDATASGNLVEYLKQRYMLGNGDQNTLLVIGITDDNNFQLLTNGNSLGNRLSAFVNRFALQNEDGSECIININTCLDEESQGTSLSYNILEKNETQAVYSFDVSKVIWGLFRNRDGFSGTIYAYNYDTGEQDKILEDADDYMNCGELEPYVSDMNEMTLTYVLPADGTYGEAPILSLLTKDVEQ</sequence>
<proteinExistence type="predicted"/>
<dbReference type="Proteomes" id="UP000824049">
    <property type="component" value="Unassembled WGS sequence"/>
</dbReference>
<gene>
    <name evidence="2" type="ORF">H9968_07660</name>
</gene>
<dbReference type="EMBL" id="DXBR01000068">
    <property type="protein sequence ID" value="HIZ39787.1"/>
    <property type="molecule type" value="Genomic_DNA"/>
</dbReference>
<keyword evidence="1" id="KW-0812">Transmembrane</keyword>
<dbReference type="InterPro" id="IPR029062">
    <property type="entry name" value="Class_I_gatase-like"/>
</dbReference>
<dbReference type="AlphaFoldDB" id="A0A9D2J883"/>
<keyword evidence="1" id="KW-0472">Membrane</keyword>